<feature type="compositionally biased region" description="Polar residues" evidence="1">
    <location>
        <begin position="40"/>
        <end position="53"/>
    </location>
</feature>
<organism evidence="2">
    <name type="scientific">Ostreococcus tauri</name>
    <name type="common">Marine green alga</name>
    <dbReference type="NCBI Taxonomy" id="70448"/>
    <lineage>
        <taxon>Eukaryota</taxon>
        <taxon>Viridiplantae</taxon>
        <taxon>Chlorophyta</taxon>
        <taxon>Mamiellophyceae</taxon>
        <taxon>Mamiellales</taxon>
        <taxon>Bathycoccaceae</taxon>
        <taxon>Ostreococcus</taxon>
    </lineage>
</organism>
<dbReference type="EMBL" id="KZ155778">
    <property type="protein sequence ID" value="OUS47572.1"/>
    <property type="molecule type" value="Genomic_DNA"/>
</dbReference>
<proteinExistence type="predicted"/>
<dbReference type="AlphaFoldDB" id="A0A1Y5IKG4"/>
<dbReference type="Proteomes" id="UP000195557">
    <property type="component" value="Unassembled WGS sequence"/>
</dbReference>
<accession>A0A1Y5IKG4</accession>
<sequence length="111" mass="12466">MAFYRSCLSTSIRTRAWASVSVARVAFKYFSLNTRGRRSSPATLQTSTRSAQRPRTRMSLDVRCGDDIDELSFTDWLQGTTSRPIGLTGGARGGWKARESSVHARLWGWFS</sequence>
<evidence type="ECO:0000256" key="1">
    <source>
        <dbReference type="SAM" id="MobiDB-lite"/>
    </source>
</evidence>
<evidence type="ECO:0000313" key="2">
    <source>
        <dbReference type="EMBL" id="OUS47572.1"/>
    </source>
</evidence>
<protein>
    <submittedName>
        <fullName evidence="2">Uncharacterized protein</fullName>
    </submittedName>
</protein>
<name>A0A1Y5IKG4_OSTTA</name>
<reference evidence="2" key="1">
    <citation type="submission" date="2017-04" db="EMBL/GenBank/DDBJ databases">
        <title>Population genomics of picophytoplankton unveils novel chromosome hypervariability.</title>
        <authorList>
            <consortium name="DOE Joint Genome Institute"/>
            <person name="Blanc-Mathieu R."/>
            <person name="Krasovec M."/>
            <person name="Hebrard M."/>
            <person name="Yau S."/>
            <person name="Desgranges E."/>
            <person name="Martin J."/>
            <person name="Schackwitz W."/>
            <person name="Kuo A."/>
            <person name="Salin G."/>
            <person name="Donnadieu C."/>
            <person name="Desdevises Y."/>
            <person name="Sanchez-Ferandin S."/>
            <person name="Moreau H."/>
            <person name="Rivals E."/>
            <person name="Grigoriev I.V."/>
            <person name="Grimsley N."/>
            <person name="Eyre-Walker A."/>
            <person name="Piganeau G."/>
        </authorList>
    </citation>
    <scope>NUCLEOTIDE SEQUENCE [LARGE SCALE GENOMIC DNA]</scope>
    <source>
        <strain evidence="2">RCC 1115</strain>
    </source>
</reference>
<feature type="region of interest" description="Disordered" evidence="1">
    <location>
        <begin position="36"/>
        <end position="56"/>
    </location>
</feature>
<gene>
    <name evidence="2" type="ORF">BE221DRAFT_166768</name>
</gene>